<dbReference type="PANTHER" id="PTHR43546:SF3">
    <property type="entry name" value="UPF0173 METAL-DEPENDENT HYDROLASE MJ1163"/>
    <property type="match status" value="1"/>
</dbReference>
<reference evidence="2" key="1">
    <citation type="submission" date="2019-03" db="EMBL/GenBank/DDBJ databases">
        <title>Lake Tanganyika Metagenome-Assembled Genomes (MAGs).</title>
        <authorList>
            <person name="Tran P."/>
        </authorList>
    </citation>
    <scope>NUCLEOTIDE SEQUENCE</scope>
    <source>
        <strain evidence="2">M_DeepCast_50m_m2_156</strain>
    </source>
</reference>
<dbReference type="Pfam" id="PF13483">
    <property type="entry name" value="Lactamase_B_3"/>
    <property type="match status" value="1"/>
</dbReference>
<feature type="domain" description="Metallo-beta-lactamase" evidence="1">
    <location>
        <begin position="7"/>
        <end position="189"/>
    </location>
</feature>
<dbReference type="Gene3D" id="3.60.15.10">
    <property type="entry name" value="Ribonuclease Z/Hydroxyacylglutathione hydrolase-like"/>
    <property type="match status" value="1"/>
</dbReference>
<dbReference type="Proteomes" id="UP000774699">
    <property type="component" value="Unassembled WGS sequence"/>
</dbReference>
<protein>
    <recommendedName>
        <fullName evidence="1">Metallo-beta-lactamase domain-containing protein</fullName>
    </recommendedName>
</protein>
<evidence type="ECO:0000259" key="1">
    <source>
        <dbReference type="SMART" id="SM00849"/>
    </source>
</evidence>
<sequence>MHVRFLGHSSFLLEFNDSTVLIDPCVHCQSFGKHSRKIPSPIKMEDFPKVSLILITHEHEDHFDKKVIEYLANRDGTCVAAHDSVLSELNIPTRCKRAVTSDQQFHLRGVHVKVEVAHHPQAFYPMAYVVTGDGVSVYHAGDSDLIEEFSPDFTAHVALLPIGGNITMDIVDAVKATKVLKPDVVIPMHYNTFDMCAASPEEFAKKIEKSNLKTKPVILSPNEKYEYNLPALSNGSK</sequence>
<dbReference type="AlphaFoldDB" id="A0A8T4CB41"/>
<evidence type="ECO:0000313" key="2">
    <source>
        <dbReference type="EMBL" id="MBM3282168.1"/>
    </source>
</evidence>
<accession>A0A8T4CB41</accession>
<comment type="caution">
    <text evidence="2">The sequence shown here is derived from an EMBL/GenBank/DDBJ whole genome shotgun (WGS) entry which is preliminary data.</text>
</comment>
<evidence type="ECO:0000313" key="3">
    <source>
        <dbReference type="Proteomes" id="UP000774699"/>
    </source>
</evidence>
<gene>
    <name evidence="2" type="ORF">FJY86_02400</name>
</gene>
<dbReference type="InterPro" id="IPR050114">
    <property type="entry name" value="UPF0173_UPF0282_UlaG_hydrolase"/>
</dbReference>
<dbReference type="InterPro" id="IPR001279">
    <property type="entry name" value="Metallo-B-lactamas"/>
</dbReference>
<dbReference type="EMBL" id="VGJJ01000013">
    <property type="protein sequence ID" value="MBM3282168.1"/>
    <property type="molecule type" value="Genomic_DNA"/>
</dbReference>
<dbReference type="InterPro" id="IPR036866">
    <property type="entry name" value="RibonucZ/Hydroxyglut_hydro"/>
</dbReference>
<organism evidence="2 3">
    <name type="scientific">Candidatus Iainarchaeum sp</name>
    <dbReference type="NCBI Taxonomy" id="3101447"/>
    <lineage>
        <taxon>Archaea</taxon>
        <taxon>Candidatus Iainarchaeota</taxon>
        <taxon>Candidatus Iainarchaeia</taxon>
        <taxon>Candidatus Iainarchaeales</taxon>
        <taxon>Candidatus Iainarchaeaceae</taxon>
        <taxon>Candidatus Iainarchaeum</taxon>
    </lineage>
</organism>
<dbReference type="SMART" id="SM00849">
    <property type="entry name" value="Lactamase_B"/>
    <property type="match status" value="1"/>
</dbReference>
<dbReference type="PANTHER" id="PTHR43546">
    <property type="entry name" value="UPF0173 METAL-DEPENDENT HYDROLASE MJ1163-RELATED"/>
    <property type="match status" value="1"/>
</dbReference>
<name>A0A8T4CB41_9ARCH</name>
<proteinExistence type="predicted"/>
<dbReference type="SUPFAM" id="SSF56281">
    <property type="entry name" value="Metallo-hydrolase/oxidoreductase"/>
    <property type="match status" value="1"/>
</dbReference>